<comment type="caution">
    <text evidence="1">The sequence shown here is derived from an EMBL/GenBank/DDBJ whole genome shotgun (WGS) entry which is preliminary data.</text>
</comment>
<evidence type="ECO:0000313" key="2">
    <source>
        <dbReference type="Proteomes" id="UP000799439"/>
    </source>
</evidence>
<keyword evidence="2" id="KW-1185">Reference proteome</keyword>
<accession>A0A9P4IVV2</accession>
<proteinExistence type="predicted"/>
<evidence type="ECO:0000313" key="1">
    <source>
        <dbReference type="EMBL" id="KAF2149436.1"/>
    </source>
</evidence>
<gene>
    <name evidence="1" type="ORF">K461DRAFT_46561</name>
</gene>
<reference evidence="1" key="1">
    <citation type="journal article" date="2020" name="Stud. Mycol.">
        <title>101 Dothideomycetes genomes: a test case for predicting lifestyles and emergence of pathogens.</title>
        <authorList>
            <person name="Haridas S."/>
            <person name="Albert R."/>
            <person name="Binder M."/>
            <person name="Bloem J."/>
            <person name="Labutti K."/>
            <person name="Salamov A."/>
            <person name="Andreopoulos B."/>
            <person name="Baker S."/>
            <person name="Barry K."/>
            <person name="Bills G."/>
            <person name="Bluhm B."/>
            <person name="Cannon C."/>
            <person name="Castanera R."/>
            <person name="Culley D."/>
            <person name="Daum C."/>
            <person name="Ezra D."/>
            <person name="Gonzalez J."/>
            <person name="Henrissat B."/>
            <person name="Kuo A."/>
            <person name="Liang C."/>
            <person name="Lipzen A."/>
            <person name="Lutzoni F."/>
            <person name="Magnuson J."/>
            <person name="Mondo S."/>
            <person name="Nolan M."/>
            <person name="Ohm R."/>
            <person name="Pangilinan J."/>
            <person name="Park H.-J."/>
            <person name="Ramirez L."/>
            <person name="Alfaro M."/>
            <person name="Sun H."/>
            <person name="Tritt A."/>
            <person name="Yoshinaga Y."/>
            <person name="Zwiers L.-H."/>
            <person name="Turgeon B."/>
            <person name="Goodwin S."/>
            <person name="Spatafora J."/>
            <person name="Crous P."/>
            <person name="Grigoriev I."/>
        </authorList>
    </citation>
    <scope>NUCLEOTIDE SEQUENCE</scope>
    <source>
        <strain evidence="1">CBS 260.36</strain>
    </source>
</reference>
<name>A0A9P4IVV2_9PEZI</name>
<sequence length="159" mass="17355">MPAVRYRINIRDFYESHCLTGQPAPTKIMLGIVCETATSHGGALMVMLLGHAAATSPPPTHVLPTWSRNQCSPPSWMKTWQAGLPAQSNQFCNQSPSSDVADSHKPCPRSDMRLVRAPTVCEYLTPPPLTERHPTRCVALNQCTRDTAGYPLIPVPGPP</sequence>
<dbReference type="Proteomes" id="UP000799439">
    <property type="component" value="Unassembled WGS sequence"/>
</dbReference>
<dbReference type="EMBL" id="ML996091">
    <property type="protein sequence ID" value="KAF2149436.1"/>
    <property type="molecule type" value="Genomic_DNA"/>
</dbReference>
<protein>
    <submittedName>
        <fullName evidence="1">Uncharacterized protein</fullName>
    </submittedName>
</protein>
<dbReference type="AlphaFoldDB" id="A0A9P4IVV2"/>
<organism evidence="1 2">
    <name type="scientific">Myriangium duriaei CBS 260.36</name>
    <dbReference type="NCBI Taxonomy" id="1168546"/>
    <lineage>
        <taxon>Eukaryota</taxon>
        <taxon>Fungi</taxon>
        <taxon>Dikarya</taxon>
        <taxon>Ascomycota</taxon>
        <taxon>Pezizomycotina</taxon>
        <taxon>Dothideomycetes</taxon>
        <taxon>Dothideomycetidae</taxon>
        <taxon>Myriangiales</taxon>
        <taxon>Myriangiaceae</taxon>
        <taxon>Myriangium</taxon>
    </lineage>
</organism>